<evidence type="ECO:0000313" key="3">
    <source>
        <dbReference type="Proteomes" id="UP000680815"/>
    </source>
</evidence>
<feature type="compositionally biased region" description="Polar residues" evidence="1">
    <location>
        <begin position="174"/>
        <end position="185"/>
    </location>
</feature>
<keyword evidence="3" id="KW-1185">Reference proteome</keyword>
<gene>
    <name evidence="2" type="ORF">J5Y09_16575</name>
</gene>
<evidence type="ECO:0008006" key="4">
    <source>
        <dbReference type="Google" id="ProtNLM"/>
    </source>
</evidence>
<feature type="region of interest" description="Disordered" evidence="1">
    <location>
        <begin position="165"/>
        <end position="185"/>
    </location>
</feature>
<protein>
    <recommendedName>
        <fullName evidence="4">Flp pilus assembly protein TadG</fullName>
    </recommendedName>
</protein>
<organism evidence="2 3">
    <name type="scientific">Roseomonas nitratireducens</name>
    <dbReference type="NCBI Taxonomy" id="2820810"/>
    <lineage>
        <taxon>Bacteria</taxon>
        <taxon>Pseudomonadati</taxon>
        <taxon>Pseudomonadota</taxon>
        <taxon>Alphaproteobacteria</taxon>
        <taxon>Acetobacterales</taxon>
        <taxon>Roseomonadaceae</taxon>
        <taxon>Roseomonas</taxon>
    </lineage>
</organism>
<evidence type="ECO:0000313" key="2">
    <source>
        <dbReference type="EMBL" id="MBP0465542.1"/>
    </source>
</evidence>
<reference evidence="2 3" key="1">
    <citation type="submission" date="2021-03" db="EMBL/GenBank/DDBJ databases">
        <authorList>
            <person name="So Y."/>
        </authorList>
    </citation>
    <scope>NUCLEOTIDE SEQUENCE [LARGE SCALE GENOMIC DNA]</scope>
    <source>
        <strain evidence="2 3">PWR1</strain>
    </source>
</reference>
<accession>A0ABS4AVZ9</accession>
<evidence type="ECO:0000256" key="1">
    <source>
        <dbReference type="SAM" id="MobiDB-lite"/>
    </source>
</evidence>
<name>A0ABS4AVZ9_9PROT</name>
<dbReference type="EMBL" id="JAGIYZ010000016">
    <property type="protein sequence ID" value="MBP0465542.1"/>
    <property type="molecule type" value="Genomic_DNA"/>
</dbReference>
<proteinExistence type="predicted"/>
<comment type="caution">
    <text evidence="2">The sequence shown here is derived from an EMBL/GenBank/DDBJ whole genome shotgun (WGS) entry which is preliminary data.</text>
</comment>
<dbReference type="Proteomes" id="UP000680815">
    <property type="component" value="Unassembled WGS sequence"/>
</dbReference>
<sequence length="185" mass="20024">MAPVFFLILLATADLVRVFRAQIRMEMIAVQIGQIVSQCSRINAPGDTSQFWGHAERIAGGVVDVNSATGGAMIITAMSRNNATSNRLNWQIRTGNSSTNSLFGTEAAPTPTIRGRNNQAFTIPENQTLFTTEVYAIVVPWRISAGLIGTALPNTLTGVTMFLSRSPEPGRLQQRPTNSNARDCT</sequence>